<dbReference type="EMBL" id="BAAAYU010000005">
    <property type="protein sequence ID" value="GAA3640017.1"/>
    <property type="molecule type" value="Genomic_DNA"/>
</dbReference>
<name>A0ABP7AUB3_9MICO</name>
<dbReference type="PROSITE" id="PS00523">
    <property type="entry name" value="SULFATASE_1"/>
    <property type="match status" value="1"/>
</dbReference>
<evidence type="ECO:0000256" key="3">
    <source>
        <dbReference type="ARBA" id="ARBA00022801"/>
    </source>
</evidence>
<accession>A0ABP7AUB3</accession>
<dbReference type="Pfam" id="PF00884">
    <property type="entry name" value="Sulfatase"/>
    <property type="match status" value="1"/>
</dbReference>
<dbReference type="CDD" id="cd16033">
    <property type="entry name" value="sulfatase_like"/>
    <property type="match status" value="1"/>
</dbReference>
<keyword evidence="4" id="KW-0106">Calcium</keyword>
<keyword evidence="2" id="KW-0479">Metal-binding</keyword>
<evidence type="ECO:0000256" key="1">
    <source>
        <dbReference type="ARBA" id="ARBA00008779"/>
    </source>
</evidence>
<feature type="domain" description="Sulfatase N-terminal" evidence="6">
    <location>
        <begin position="13"/>
        <end position="353"/>
    </location>
</feature>
<dbReference type="PANTHER" id="PTHR42693">
    <property type="entry name" value="ARYLSULFATASE FAMILY MEMBER"/>
    <property type="match status" value="1"/>
</dbReference>
<gene>
    <name evidence="7" type="ORF">GCM10022200_24450</name>
</gene>
<sequence length="495" mass="55633">MTVPMARPADSRPNVLLIVSDQHRYDCVGASEDYPVSTPHIDALARSGVWFDSAFTPIPLCTPARHALITGQRPETTGGLWNYDLGSRIPALEPTAYSWARELQRGGYRTHYTGKWHVHPDHDPTAFGYDEYVALEDYDRWRETHHPEARVRGDWLGGIDPVPTESSRTHWLAARTSEFIREAAAAGGPWHARLDLVEPHLPCLPTEQFAARVDPNAIPQWRSFDDPLTDKPYIQRQQLVNWGIEDFTWDDWAPAVARYYAVIAQMDDAVGSVLRAVAESGAEGNTLVIYTTDHGDMQGSHRMIDKHYVMYDDVVRVPLVMRWPERITAGSRIDAFAYNMLDLAPTIAAATGVSGPPQGHGSDLFAAGSVSEASADVRAREYVVSTYNGQQFGLFTQRMIRTREWKYVWNPTDVDELYDLVGDEREFVNRIDDPACRATVAHLRRALYDQLAADGDHMVANVWMARQLQDGRKLGPSGPDHLRTASARQTREPMA</sequence>
<dbReference type="InterPro" id="IPR017850">
    <property type="entry name" value="Alkaline_phosphatase_core_sf"/>
</dbReference>
<dbReference type="PANTHER" id="PTHR42693:SF53">
    <property type="entry name" value="ENDO-4-O-SULFATASE"/>
    <property type="match status" value="1"/>
</dbReference>
<dbReference type="RefSeq" id="WP_344738966.1">
    <property type="nucleotide sequence ID" value="NZ_BAAAYU010000005.1"/>
</dbReference>
<evidence type="ECO:0000256" key="5">
    <source>
        <dbReference type="SAM" id="MobiDB-lite"/>
    </source>
</evidence>
<dbReference type="Proteomes" id="UP001501697">
    <property type="component" value="Unassembled WGS sequence"/>
</dbReference>
<proteinExistence type="inferred from homology"/>
<reference evidence="8" key="1">
    <citation type="journal article" date="2019" name="Int. J. Syst. Evol. Microbiol.">
        <title>The Global Catalogue of Microorganisms (GCM) 10K type strain sequencing project: providing services to taxonomists for standard genome sequencing and annotation.</title>
        <authorList>
            <consortium name="The Broad Institute Genomics Platform"/>
            <consortium name="The Broad Institute Genome Sequencing Center for Infectious Disease"/>
            <person name="Wu L."/>
            <person name="Ma J."/>
        </authorList>
    </citation>
    <scope>NUCLEOTIDE SEQUENCE [LARGE SCALE GENOMIC DNA]</scope>
    <source>
        <strain evidence="8">JCM 16544</strain>
    </source>
</reference>
<dbReference type="InterPro" id="IPR000917">
    <property type="entry name" value="Sulfatase_N"/>
</dbReference>
<evidence type="ECO:0000259" key="6">
    <source>
        <dbReference type="Pfam" id="PF00884"/>
    </source>
</evidence>
<evidence type="ECO:0000256" key="2">
    <source>
        <dbReference type="ARBA" id="ARBA00022723"/>
    </source>
</evidence>
<dbReference type="Gene3D" id="3.40.720.10">
    <property type="entry name" value="Alkaline Phosphatase, subunit A"/>
    <property type="match status" value="1"/>
</dbReference>
<comment type="caution">
    <text evidence="7">The sequence shown here is derived from an EMBL/GenBank/DDBJ whole genome shotgun (WGS) entry which is preliminary data.</text>
</comment>
<feature type="region of interest" description="Disordered" evidence="5">
    <location>
        <begin position="470"/>
        <end position="495"/>
    </location>
</feature>
<comment type="similarity">
    <text evidence="1">Belongs to the sulfatase family.</text>
</comment>
<evidence type="ECO:0000256" key="4">
    <source>
        <dbReference type="ARBA" id="ARBA00022837"/>
    </source>
</evidence>
<dbReference type="InterPro" id="IPR024607">
    <property type="entry name" value="Sulfatase_CS"/>
</dbReference>
<dbReference type="SUPFAM" id="SSF53649">
    <property type="entry name" value="Alkaline phosphatase-like"/>
    <property type="match status" value="1"/>
</dbReference>
<keyword evidence="3" id="KW-0378">Hydrolase</keyword>
<dbReference type="InterPro" id="IPR050738">
    <property type="entry name" value="Sulfatase"/>
</dbReference>
<protein>
    <submittedName>
        <fullName evidence="7">Sulfatase</fullName>
    </submittedName>
</protein>
<evidence type="ECO:0000313" key="7">
    <source>
        <dbReference type="EMBL" id="GAA3640017.1"/>
    </source>
</evidence>
<evidence type="ECO:0000313" key="8">
    <source>
        <dbReference type="Proteomes" id="UP001501697"/>
    </source>
</evidence>
<organism evidence="7 8">
    <name type="scientific">Microbacterium awajiense</name>
    <dbReference type="NCBI Taxonomy" id="415214"/>
    <lineage>
        <taxon>Bacteria</taxon>
        <taxon>Bacillati</taxon>
        <taxon>Actinomycetota</taxon>
        <taxon>Actinomycetes</taxon>
        <taxon>Micrococcales</taxon>
        <taxon>Microbacteriaceae</taxon>
        <taxon>Microbacterium</taxon>
    </lineage>
</organism>
<keyword evidence="8" id="KW-1185">Reference proteome</keyword>